<dbReference type="Gene3D" id="3.30.1370.110">
    <property type="match status" value="1"/>
</dbReference>
<dbReference type="AlphaFoldDB" id="A0A7L9RS53"/>
<dbReference type="EMBL" id="CP054719">
    <property type="protein sequence ID" value="QOL19437.1"/>
    <property type="molecule type" value="Genomic_DNA"/>
</dbReference>
<dbReference type="InterPro" id="IPR002625">
    <property type="entry name" value="Smr_dom"/>
</dbReference>
<dbReference type="InterPro" id="IPR036063">
    <property type="entry name" value="Smr_dom_sf"/>
</dbReference>
<dbReference type="RefSeq" id="WP_350332190.1">
    <property type="nucleotide sequence ID" value="NZ_CP054719.1"/>
</dbReference>
<dbReference type="PANTHER" id="PTHR35562:SF2">
    <property type="entry name" value="DNA ENDONUCLEASE SMRA-RELATED"/>
    <property type="match status" value="1"/>
</dbReference>
<evidence type="ECO:0000313" key="2">
    <source>
        <dbReference type="EMBL" id="QOL19437.1"/>
    </source>
</evidence>
<dbReference type="Pfam" id="PF01713">
    <property type="entry name" value="Smr"/>
    <property type="match status" value="1"/>
</dbReference>
<feature type="domain" description="Smr" evidence="1">
    <location>
        <begin position="112"/>
        <end position="197"/>
    </location>
</feature>
<reference evidence="2 3" key="1">
    <citation type="submission" date="2020-06" db="EMBL/GenBank/DDBJ databases">
        <title>The endosymbiont of the kinetoplastid Bodo saltans is a Paracaedibacter-like alpha-proteobacterium possessing a putative toxin-antitoxin system.</title>
        <authorList>
            <person name="Midha S."/>
            <person name="Rigden D.J."/>
            <person name="Siozios S."/>
            <person name="Hurst G.D.D."/>
            <person name="Jackson A.P."/>
        </authorList>
    </citation>
    <scope>NUCLEOTIDE SEQUENCE [LARGE SCALE GENOMIC DNA]</scope>
    <source>
        <strain evidence="2">Lake Konstanz</strain>
    </source>
</reference>
<accession>A0A7L9RS53</accession>
<dbReference type="Proteomes" id="UP000594001">
    <property type="component" value="Chromosome"/>
</dbReference>
<keyword evidence="3" id="KW-1185">Reference proteome</keyword>
<sequence>MTKKTTEFDVWAAFIQHLDKPDAAKHTHPLSDAPVDTQDWQALTRHMDWVNQHRNAYAKKSLPTSIKQKSQLLSTYEPQLFMTPSSEISILDLDRIDKKQLPKLTSHHMSVVDLHGYTLPLGYERLKAAFSHAIQRKARLLKVITGKGRPNPEPESPTLRAIFPKWMQEPFFNTKIIKIRKAPSEHGGEGAYLIYLKHSLRLHPIS</sequence>
<dbReference type="PANTHER" id="PTHR35562">
    <property type="entry name" value="DNA ENDONUCLEASE SMRA-RELATED"/>
    <property type="match status" value="1"/>
</dbReference>
<gene>
    <name evidence="2" type="ORF">CPBP_00189</name>
</gene>
<dbReference type="KEGG" id="pbal:CPBP_00189"/>
<evidence type="ECO:0000259" key="1">
    <source>
        <dbReference type="Pfam" id="PF01713"/>
    </source>
</evidence>
<protein>
    <submittedName>
        <fullName evidence="2">DNA mismatch repair protein MutS</fullName>
    </submittedName>
</protein>
<proteinExistence type="predicted"/>
<evidence type="ECO:0000313" key="3">
    <source>
        <dbReference type="Proteomes" id="UP000594001"/>
    </source>
</evidence>
<organism evidence="2 3">
    <name type="scientific">Candidatus Bodocaedibacter vickermanii</name>
    <dbReference type="NCBI Taxonomy" id="2741701"/>
    <lineage>
        <taxon>Bacteria</taxon>
        <taxon>Pseudomonadati</taxon>
        <taxon>Pseudomonadota</taxon>
        <taxon>Alphaproteobacteria</taxon>
        <taxon>Holosporales</taxon>
        <taxon>Candidatus Paracaedibacteraceae</taxon>
        <taxon>Candidatus Bodocaedibacter</taxon>
    </lineage>
</organism>
<dbReference type="SUPFAM" id="SSF160443">
    <property type="entry name" value="SMR domain-like"/>
    <property type="match status" value="1"/>
</dbReference>
<name>A0A7L9RS53_9PROT</name>